<accession>A0A6J4PQQ7</accession>
<gene>
    <name evidence="2" type="ORF">AVDCRST_MAG37-46</name>
</gene>
<reference evidence="2" key="1">
    <citation type="submission" date="2020-02" db="EMBL/GenBank/DDBJ databases">
        <authorList>
            <person name="Meier V. D."/>
        </authorList>
    </citation>
    <scope>NUCLEOTIDE SEQUENCE</scope>
    <source>
        <strain evidence="2">AVDCRST_MAG37</strain>
    </source>
</reference>
<dbReference type="InterPro" id="IPR042099">
    <property type="entry name" value="ANL_N_sf"/>
</dbReference>
<keyword evidence="2" id="KW-0436">Ligase</keyword>
<feature type="domain" description="Acetyl-coenzyme A synthetase N-terminal" evidence="1">
    <location>
        <begin position="41"/>
        <end position="87"/>
    </location>
</feature>
<dbReference type="AlphaFoldDB" id="A0A6J4PQQ7"/>
<protein>
    <submittedName>
        <fullName evidence="2">Acetoacetyl-CoA synthetase</fullName>
        <ecNumber evidence="2">6.2.1.16</ecNumber>
    </submittedName>
</protein>
<dbReference type="Pfam" id="PF16177">
    <property type="entry name" value="ACAS_N"/>
    <property type="match status" value="1"/>
</dbReference>
<dbReference type="EC" id="6.2.1.16" evidence="2"/>
<evidence type="ECO:0000313" key="2">
    <source>
        <dbReference type="EMBL" id="CAA9422721.1"/>
    </source>
</evidence>
<dbReference type="EMBL" id="CADCVD010000004">
    <property type="protein sequence ID" value="CAA9422721.1"/>
    <property type="molecule type" value="Genomic_DNA"/>
</dbReference>
<dbReference type="PANTHER" id="PTHR42921:SF1">
    <property type="entry name" value="ACETOACETYL-COA SYNTHETASE"/>
    <property type="match status" value="1"/>
</dbReference>
<dbReference type="GO" id="GO:0030729">
    <property type="term" value="F:acetoacetate-CoA ligase activity"/>
    <property type="evidence" value="ECO:0007669"/>
    <property type="project" value="UniProtKB-EC"/>
</dbReference>
<dbReference type="Gene3D" id="3.40.50.12780">
    <property type="entry name" value="N-terminal domain of ligase-like"/>
    <property type="match status" value="1"/>
</dbReference>
<evidence type="ECO:0000259" key="1">
    <source>
        <dbReference type="Pfam" id="PF16177"/>
    </source>
</evidence>
<dbReference type="PANTHER" id="PTHR42921">
    <property type="entry name" value="ACETOACETYL-COA SYNTHETASE"/>
    <property type="match status" value="1"/>
</dbReference>
<proteinExistence type="predicted"/>
<organism evidence="2">
    <name type="scientific">uncultured Rubrobacteraceae bacterium</name>
    <dbReference type="NCBI Taxonomy" id="349277"/>
    <lineage>
        <taxon>Bacteria</taxon>
        <taxon>Bacillati</taxon>
        <taxon>Actinomycetota</taxon>
        <taxon>Rubrobacteria</taxon>
        <taxon>Rubrobacterales</taxon>
        <taxon>Rubrobacteraceae</taxon>
        <taxon>environmental samples</taxon>
    </lineage>
</organism>
<sequence length="114" mass="13186">MTKPAEGTLLWEPSEEFKENANISRYMRWLKQEKSLSFEDYGELWEWSVTDLGGFWASIWEYFDVKASKPYEKVLGSREMSGAEWFIQSRPRPCPGGIRAGRKANGSNSLGLIW</sequence>
<dbReference type="InterPro" id="IPR032387">
    <property type="entry name" value="ACAS_N"/>
</dbReference>
<name>A0A6J4PQQ7_9ACTN</name>